<dbReference type="GeneID" id="13447181"/>
<dbReference type="AlphaFoldDB" id="E9AM97"/>
<dbReference type="InterPro" id="IPR047324">
    <property type="entry name" value="LbH_gamma_CA-like"/>
</dbReference>
<dbReference type="SUPFAM" id="SSF51161">
    <property type="entry name" value="Trimeric LpxA-like enzymes"/>
    <property type="match status" value="1"/>
</dbReference>
<dbReference type="KEGG" id="lmi:LMXM_08_0180"/>
<dbReference type="PhylomeDB" id="E9AM97"/>
<dbReference type="PANTHER" id="PTHR13061">
    <property type="entry name" value="DYNACTIN SUBUNIT P25"/>
    <property type="match status" value="1"/>
</dbReference>
<dbReference type="Proteomes" id="UP000007259">
    <property type="component" value="Chromosome 8"/>
</dbReference>
<keyword evidence="2" id="KW-1185">Reference proteome</keyword>
<proteinExistence type="predicted"/>
<organism evidence="1 2">
    <name type="scientific">Leishmania mexicana (strain MHOM/GT/2001/U1103)</name>
    <dbReference type="NCBI Taxonomy" id="929439"/>
    <lineage>
        <taxon>Eukaryota</taxon>
        <taxon>Discoba</taxon>
        <taxon>Euglenozoa</taxon>
        <taxon>Kinetoplastea</taxon>
        <taxon>Metakinetoplastina</taxon>
        <taxon>Trypanosomatida</taxon>
        <taxon>Trypanosomatidae</taxon>
        <taxon>Leishmaniinae</taxon>
        <taxon>Leishmania</taxon>
    </lineage>
</organism>
<dbReference type="InterPro" id="IPR011004">
    <property type="entry name" value="Trimer_LpxA-like_sf"/>
</dbReference>
<dbReference type="OMA" id="NRIAPWM"/>
<dbReference type="InterPro" id="IPR050484">
    <property type="entry name" value="Transf_Hexapept/Carb_Anhydrase"/>
</dbReference>
<evidence type="ECO:0000313" key="1">
    <source>
        <dbReference type="EMBL" id="CBZ24052.1"/>
    </source>
</evidence>
<gene>
    <name evidence="1" type="ORF">LMXM_08_0180</name>
</gene>
<dbReference type="OrthoDB" id="25818at2759"/>
<reference evidence="1 2" key="1">
    <citation type="journal article" date="2011" name="Genome Res.">
        <title>Chromosome and gene copy number variation allow major structural change between species and strains of Leishmania.</title>
        <authorList>
            <person name="Rogers M.B."/>
            <person name="Hilley J.D."/>
            <person name="Dickens N.J."/>
            <person name="Wilkes J."/>
            <person name="Bates P.A."/>
            <person name="Depledge D.P."/>
            <person name="Harris D."/>
            <person name="Her Y."/>
            <person name="Herzyk P."/>
            <person name="Imamura H."/>
            <person name="Otto T.D."/>
            <person name="Sanders M."/>
            <person name="Seeger K."/>
            <person name="Dujardin J.C."/>
            <person name="Berriman M."/>
            <person name="Smith D.F."/>
            <person name="Hertz-Fowler C."/>
            <person name="Mottram J.C."/>
        </authorList>
    </citation>
    <scope>NUCLEOTIDE SEQUENCE [LARGE SCALE GENOMIC DNA]</scope>
    <source>
        <strain evidence="1 2">MHOM/GT/2001/U1103</strain>
    </source>
</reference>
<evidence type="ECO:0000313" key="2">
    <source>
        <dbReference type="Proteomes" id="UP000007259"/>
    </source>
</evidence>
<dbReference type="EMBL" id="FR799561">
    <property type="protein sequence ID" value="CBZ24052.1"/>
    <property type="molecule type" value="Genomic_DNA"/>
</dbReference>
<dbReference type="RefSeq" id="XP_003872581.1">
    <property type="nucleotide sequence ID" value="XM_003872532.1"/>
</dbReference>
<dbReference type="Gene3D" id="2.160.10.10">
    <property type="entry name" value="Hexapeptide repeat proteins"/>
    <property type="match status" value="1"/>
</dbReference>
<sequence>MPKSAMSVPGFFPYFGYMLKDVGSRLSMISHYMRTKRHPYPMMRHQNIRAYRGMLPWTQDACFIAPSAFVVGNVVLGHDTVIFYHSVLRNYHTKDATILGDHTVVMDRATLMGQIRVGQGTYIGAGATLDCCEVHDNVYIGPGASIALGAVVENSGIVAAGSAVPKDARVYAGELWAGNPAQKIADVSPAQSSEVQHIVHDQIQVGKAHLKAIRDHIEHTKELDVNWLKEAVAMMEAQQQQMSIKLPMDVPLEARRFLQPRVHMRRPEMHMRMSYPVNRTAPWMPKSGDQTANV</sequence>
<dbReference type="CDD" id="cd04645">
    <property type="entry name" value="LbH_gamma_CA_like"/>
    <property type="match status" value="1"/>
</dbReference>
<protein>
    <submittedName>
        <fullName evidence="1">Uncharacterized protein</fullName>
    </submittedName>
</protein>
<dbReference type="PANTHER" id="PTHR13061:SF40">
    <property type="match status" value="1"/>
</dbReference>
<accession>E9AM97</accession>
<dbReference type="VEuPathDB" id="TriTrypDB:LmxM.08.0180"/>
<name>E9AM97_LEIMU</name>